<gene>
    <name evidence="1" type="primary">Cacna2d3</name>
    <name evidence="1" type="ORF">CEXT_810571</name>
</gene>
<dbReference type="Proteomes" id="UP001054945">
    <property type="component" value="Unassembled WGS sequence"/>
</dbReference>
<keyword evidence="2" id="KW-1185">Reference proteome</keyword>
<protein>
    <submittedName>
        <fullName evidence="1">Uncharacterized protein</fullName>
    </submittedName>
</protein>
<evidence type="ECO:0000313" key="1">
    <source>
        <dbReference type="EMBL" id="GIX90959.1"/>
    </source>
</evidence>
<name>A0AAV4P4V4_CAEEX</name>
<dbReference type="EMBL" id="BPLR01003978">
    <property type="protein sequence ID" value="GIX90959.1"/>
    <property type="molecule type" value="Genomic_DNA"/>
</dbReference>
<dbReference type="PANTHER" id="PTHR10166:SF37">
    <property type="entry name" value="STOLID, ISOFORM H"/>
    <property type="match status" value="1"/>
</dbReference>
<organism evidence="1 2">
    <name type="scientific">Caerostris extrusa</name>
    <name type="common">Bark spider</name>
    <name type="synonym">Caerostris bankana</name>
    <dbReference type="NCBI Taxonomy" id="172846"/>
    <lineage>
        <taxon>Eukaryota</taxon>
        <taxon>Metazoa</taxon>
        <taxon>Ecdysozoa</taxon>
        <taxon>Arthropoda</taxon>
        <taxon>Chelicerata</taxon>
        <taxon>Arachnida</taxon>
        <taxon>Araneae</taxon>
        <taxon>Araneomorphae</taxon>
        <taxon>Entelegynae</taxon>
        <taxon>Araneoidea</taxon>
        <taxon>Araneidae</taxon>
        <taxon>Caerostris</taxon>
    </lineage>
</organism>
<dbReference type="AlphaFoldDB" id="A0AAV4P4V4"/>
<dbReference type="PANTHER" id="PTHR10166">
    <property type="entry name" value="VOLTAGE-DEPENDENT CALCIUM CHANNEL SUBUNIT ALPHA-2/DELTA-RELATED"/>
    <property type="match status" value="1"/>
</dbReference>
<dbReference type="GO" id="GO:0005245">
    <property type="term" value="F:voltage-gated calcium channel activity"/>
    <property type="evidence" value="ECO:0007669"/>
    <property type="project" value="TreeGrafter"/>
</dbReference>
<proteinExistence type="predicted"/>
<comment type="caution">
    <text evidence="1">The sequence shown here is derived from an EMBL/GenBank/DDBJ whole genome shotgun (WGS) entry which is preliminary data.</text>
</comment>
<accession>A0AAV4P4V4</accession>
<reference evidence="1 2" key="1">
    <citation type="submission" date="2021-06" db="EMBL/GenBank/DDBJ databases">
        <title>Caerostris extrusa draft genome.</title>
        <authorList>
            <person name="Kono N."/>
            <person name="Arakawa K."/>
        </authorList>
    </citation>
    <scope>NUCLEOTIDE SEQUENCE [LARGE SCALE GENOMIC DNA]</scope>
</reference>
<sequence length="161" mass="18882">MIITDGAPNTFEDIFRRYNYPNIPVRVFTYLIGKEVTESHEVNWMACANKGYYTHMATLPEVRDKVLKYVPVMSRPVVLSGAHPYIWTSVYADVPATDLTLAEWKIGNSNIYRRRLNALRRRNWFAAQEDEETFDPENTPEPVMEEREIRFVLRVFNAYIA</sequence>
<dbReference type="InterPro" id="IPR051173">
    <property type="entry name" value="Ca_channel_alpha-2/delta"/>
</dbReference>
<dbReference type="GO" id="GO:0005891">
    <property type="term" value="C:voltage-gated calcium channel complex"/>
    <property type="evidence" value="ECO:0007669"/>
    <property type="project" value="TreeGrafter"/>
</dbReference>
<evidence type="ECO:0000313" key="2">
    <source>
        <dbReference type="Proteomes" id="UP001054945"/>
    </source>
</evidence>